<dbReference type="EMBL" id="CP076132">
    <property type="protein sequence ID" value="QWG02771.1"/>
    <property type="molecule type" value="Genomic_DNA"/>
</dbReference>
<evidence type="ECO:0000313" key="2">
    <source>
        <dbReference type="Proteomes" id="UP000678679"/>
    </source>
</evidence>
<keyword evidence="2" id="KW-1185">Reference proteome</keyword>
<evidence type="ECO:0000313" key="1">
    <source>
        <dbReference type="EMBL" id="QWG02771.1"/>
    </source>
</evidence>
<dbReference type="RefSeq" id="WP_169664274.1">
    <property type="nucleotide sequence ID" value="NZ_CP076132.1"/>
</dbReference>
<protein>
    <submittedName>
        <fullName evidence="1">Uncharacterized protein</fullName>
    </submittedName>
</protein>
<dbReference type="Proteomes" id="UP000678679">
    <property type="component" value="Chromosome 1"/>
</dbReference>
<organism evidence="1 2">
    <name type="scientific">Flammeovirga yaeyamensis</name>
    <dbReference type="NCBI Taxonomy" id="367791"/>
    <lineage>
        <taxon>Bacteria</taxon>
        <taxon>Pseudomonadati</taxon>
        <taxon>Bacteroidota</taxon>
        <taxon>Cytophagia</taxon>
        <taxon>Cytophagales</taxon>
        <taxon>Flammeovirgaceae</taxon>
        <taxon>Flammeovirga</taxon>
    </lineage>
</organism>
<dbReference type="AlphaFoldDB" id="A0AAX1N8M5"/>
<reference evidence="1 2" key="1">
    <citation type="submission" date="2021-05" db="EMBL/GenBank/DDBJ databases">
        <title>Comparative genomic studies on the polysaccharide-degrading batcterial strains of the Flammeovirga genus.</title>
        <authorList>
            <person name="Zewei F."/>
            <person name="Zheng Z."/>
            <person name="Yu L."/>
            <person name="Ruyue G."/>
            <person name="Yanhong M."/>
            <person name="Yuanyuan C."/>
            <person name="Jingyan G."/>
            <person name="Wenjun H."/>
        </authorList>
    </citation>
    <scope>NUCLEOTIDE SEQUENCE [LARGE SCALE GENOMIC DNA]</scope>
    <source>
        <strain evidence="1 2">NBRC:100898</strain>
    </source>
</reference>
<name>A0AAX1N8M5_9BACT</name>
<dbReference type="KEGG" id="fya:KMW28_04125"/>
<gene>
    <name evidence="1" type="ORF">KMW28_04125</name>
</gene>
<proteinExistence type="predicted"/>
<sequence length="112" mass="12879">MKQLDEEEKQLGGRSFISEDLGSFLMGLKKGEINDSRLIYLKRAGFSYGKLAGAYQKQQELIERYKEQFIKDENPEIEEAVPPMVNGLINPLMVEIYTSEEELGQYILNKIT</sequence>
<accession>A0AAX1N8M5</accession>